<dbReference type="Proteomes" id="UP000027936">
    <property type="component" value="Unassembled WGS sequence"/>
</dbReference>
<name>A0A072NNY5_SCHAZ</name>
<comment type="caution">
    <text evidence="1">The sequence shown here is derived from an EMBL/GenBank/DDBJ whole genome shotgun (WGS) entry which is preliminary data.</text>
</comment>
<dbReference type="Pfam" id="PF20111">
    <property type="entry name" value="DUF6501"/>
    <property type="match status" value="1"/>
</dbReference>
<sequence length="67" mass="7878">MIHNTWQNKDTIKQVKCVHTNAEKYMVNRALTVGNIYEVKNETEEFLFIIDNTGKVGGYYKDYFEAI</sequence>
<reference evidence="1 2" key="1">
    <citation type="submission" date="2014-04" db="EMBL/GenBank/DDBJ databases">
        <title>Draft genome sequence of Bacillus azotoformans MEV2011, a (co-) denitrifying strain unable to grow in the presence of oxygen.</title>
        <authorList>
            <person name="Nielsen M."/>
            <person name="Schreiber L."/>
            <person name="Finster K."/>
            <person name="Schramm A."/>
        </authorList>
    </citation>
    <scope>NUCLEOTIDE SEQUENCE [LARGE SCALE GENOMIC DNA]</scope>
    <source>
        <strain evidence="1 2">MEV2011</strain>
    </source>
</reference>
<dbReference type="InterPro" id="IPR045447">
    <property type="entry name" value="DUF6501"/>
</dbReference>
<evidence type="ECO:0000313" key="2">
    <source>
        <dbReference type="Proteomes" id="UP000027936"/>
    </source>
</evidence>
<dbReference type="AlphaFoldDB" id="A0A072NNY5"/>
<organism evidence="1 2">
    <name type="scientific">Schinkia azotoformans MEV2011</name>
    <dbReference type="NCBI Taxonomy" id="1348973"/>
    <lineage>
        <taxon>Bacteria</taxon>
        <taxon>Bacillati</taxon>
        <taxon>Bacillota</taxon>
        <taxon>Bacilli</taxon>
        <taxon>Bacillales</taxon>
        <taxon>Bacillaceae</taxon>
        <taxon>Calidifontibacillus/Schinkia group</taxon>
        <taxon>Schinkia</taxon>
    </lineage>
</organism>
<protein>
    <submittedName>
        <fullName evidence="1">Uncharacterized protein</fullName>
    </submittedName>
</protein>
<dbReference type="OrthoDB" id="2428356at2"/>
<accession>A0A072NNY5</accession>
<dbReference type="GeneID" id="89469469"/>
<dbReference type="EMBL" id="JJRY01000004">
    <property type="protein sequence ID" value="KEF39146.1"/>
    <property type="molecule type" value="Genomic_DNA"/>
</dbReference>
<evidence type="ECO:0000313" key="1">
    <source>
        <dbReference type="EMBL" id="KEF39146.1"/>
    </source>
</evidence>
<gene>
    <name evidence="1" type="ORF">M670_01536</name>
</gene>
<proteinExistence type="predicted"/>
<dbReference type="RefSeq" id="WP_003330242.1">
    <property type="nucleotide sequence ID" value="NZ_JJRY01000004.1"/>
</dbReference>
<dbReference type="PATRIC" id="fig|1348973.3.peg.1499"/>